<dbReference type="InterPro" id="IPR001304">
    <property type="entry name" value="C-type_lectin-like"/>
</dbReference>
<dbReference type="Proteomes" id="UP001059041">
    <property type="component" value="Unassembled WGS sequence"/>
</dbReference>
<dbReference type="PROSITE" id="PS00615">
    <property type="entry name" value="C_TYPE_LECTIN_1"/>
    <property type="match status" value="1"/>
</dbReference>
<dbReference type="AlphaFoldDB" id="A0A9W7T3J5"/>
<dbReference type="InterPro" id="IPR016187">
    <property type="entry name" value="CTDL_fold"/>
</dbReference>
<feature type="domain" description="C-type lectin" evidence="2">
    <location>
        <begin position="47"/>
        <end position="155"/>
    </location>
</feature>
<sequence length="351" mass="40979">MVSKRVVTYLTHIKVILYSQPYHPVQYCYIKYFLSTGLYIQSVSCEYVLIQQQKTWDEAQVYCRQNHVDLATVQSTEDWTNVQRAAGSALTSPVWTGLYNDINTWRWSYQDEPLTYLSWFSGEPNNRNGVQECASFYGGTWHDMVCTETKLFLCYNENQVGANRFVLVTDVARSWSDAQIYCRQHHTDLATIRTEAENDQLSVMKSSYSYAWIGLFRDTWKWSDGTNVSMSSINRVFSFGDVTDQDRPCSIVTSDGWMDDWICSAYQNFICKLRKKKQLVRLEMISGKNVNDPAVMGTILQSLKQKLKDHGIEKDTTLTWRLQPDENVFTPKHYEDEERTFNQTYCPHSFY</sequence>
<evidence type="ECO:0000313" key="3">
    <source>
        <dbReference type="EMBL" id="KAI7789641.1"/>
    </source>
</evidence>
<keyword evidence="1" id="KW-1015">Disulfide bond</keyword>
<dbReference type="PANTHER" id="PTHR45784:SF3">
    <property type="entry name" value="C-TYPE LECTIN DOMAIN FAMILY 4 MEMBER K-LIKE-RELATED"/>
    <property type="match status" value="1"/>
</dbReference>
<reference evidence="3" key="1">
    <citation type="submission" date="2021-02" db="EMBL/GenBank/DDBJ databases">
        <title>Comparative genomics reveals that relaxation of natural selection precedes convergent phenotypic evolution of cavefish.</title>
        <authorList>
            <person name="Peng Z."/>
        </authorList>
    </citation>
    <scope>NUCLEOTIDE SEQUENCE</scope>
    <source>
        <tissue evidence="3">Muscle</tissue>
    </source>
</reference>
<gene>
    <name evidence="3" type="ORF">IRJ41_006299</name>
</gene>
<evidence type="ECO:0000256" key="1">
    <source>
        <dbReference type="ARBA" id="ARBA00023157"/>
    </source>
</evidence>
<comment type="caution">
    <text evidence="3">The sequence shown here is derived from an EMBL/GenBank/DDBJ whole genome shotgun (WGS) entry which is preliminary data.</text>
</comment>
<dbReference type="Gene3D" id="3.10.100.10">
    <property type="entry name" value="Mannose-Binding Protein A, subunit A"/>
    <property type="match status" value="2"/>
</dbReference>
<dbReference type="InterPro" id="IPR016186">
    <property type="entry name" value="C-type_lectin-like/link_sf"/>
</dbReference>
<dbReference type="EMBL" id="JAFHDT010000404">
    <property type="protein sequence ID" value="KAI7789641.1"/>
    <property type="molecule type" value="Genomic_DNA"/>
</dbReference>
<evidence type="ECO:0000259" key="2">
    <source>
        <dbReference type="PROSITE" id="PS50041"/>
    </source>
</evidence>
<feature type="domain" description="C-type lectin" evidence="2">
    <location>
        <begin position="160"/>
        <end position="272"/>
    </location>
</feature>
<accession>A0A9W7T3J5</accession>
<dbReference type="SUPFAM" id="SSF56436">
    <property type="entry name" value="C-type lectin-like"/>
    <property type="match status" value="2"/>
</dbReference>
<name>A0A9W7T3J5_TRIRA</name>
<dbReference type="PANTHER" id="PTHR45784">
    <property type="entry name" value="C-TYPE LECTIN DOMAIN FAMILY 20 MEMBER A-RELATED"/>
    <property type="match status" value="1"/>
</dbReference>
<keyword evidence="4" id="KW-1185">Reference proteome</keyword>
<dbReference type="PROSITE" id="PS50041">
    <property type="entry name" value="C_TYPE_LECTIN_2"/>
    <property type="match status" value="2"/>
</dbReference>
<proteinExistence type="predicted"/>
<dbReference type="Pfam" id="PF00059">
    <property type="entry name" value="Lectin_C"/>
    <property type="match status" value="2"/>
</dbReference>
<dbReference type="InterPro" id="IPR018378">
    <property type="entry name" value="C-type_lectin_CS"/>
</dbReference>
<dbReference type="SMART" id="SM00034">
    <property type="entry name" value="CLECT"/>
    <property type="match status" value="2"/>
</dbReference>
<protein>
    <submittedName>
        <fullName evidence="3">L-selectin-like</fullName>
    </submittedName>
</protein>
<evidence type="ECO:0000313" key="4">
    <source>
        <dbReference type="Proteomes" id="UP001059041"/>
    </source>
</evidence>
<organism evidence="3 4">
    <name type="scientific">Triplophysa rosa</name>
    <name type="common">Cave loach</name>
    <dbReference type="NCBI Taxonomy" id="992332"/>
    <lineage>
        <taxon>Eukaryota</taxon>
        <taxon>Metazoa</taxon>
        <taxon>Chordata</taxon>
        <taxon>Craniata</taxon>
        <taxon>Vertebrata</taxon>
        <taxon>Euteleostomi</taxon>
        <taxon>Actinopterygii</taxon>
        <taxon>Neopterygii</taxon>
        <taxon>Teleostei</taxon>
        <taxon>Ostariophysi</taxon>
        <taxon>Cypriniformes</taxon>
        <taxon>Nemacheilidae</taxon>
        <taxon>Triplophysa</taxon>
    </lineage>
</organism>